<sequence precursor="true">MGRVFAFSRRSFVAAMACGVALLASGWREAAAGPITFTITTSSVTDLDISAFVTVSPDLTQATVDTTGLNGLLGTLGSAYQFTNLGGNSNYTGTAVAGTLNMSGLVTSLGTGDTTLIITETQDGFGAPTGPSGELNTTVTGNFNLAGAGNSQSVNSMYGGGTSVTAGPADFSSTKTTPDSFNQAIGATIASFTTPYSLTNTISFTIPTAGATDTFTVNTQVTTVAVPEPVGVVSLSVGLPLALLAAAWKRRRGQAEAHAA</sequence>
<gene>
    <name evidence="2" type="ORF">OJF2_31250</name>
</gene>
<evidence type="ECO:0000313" key="2">
    <source>
        <dbReference type="EMBL" id="QEH34584.1"/>
    </source>
</evidence>
<organism evidence="2 3">
    <name type="scientific">Aquisphaera giovannonii</name>
    <dbReference type="NCBI Taxonomy" id="406548"/>
    <lineage>
        <taxon>Bacteria</taxon>
        <taxon>Pseudomonadati</taxon>
        <taxon>Planctomycetota</taxon>
        <taxon>Planctomycetia</taxon>
        <taxon>Isosphaerales</taxon>
        <taxon>Isosphaeraceae</taxon>
        <taxon>Aquisphaera</taxon>
    </lineage>
</organism>
<evidence type="ECO:0000313" key="3">
    <source>
        <dbReference type="Proteomes" id="UP000324233"/>
    </source>
</evidence>
<dbReference type="Proteomes" id="UP000324233">
    <property type="component" value="Chromosome"/>
</dbReference>
<proteinExistence type="predicted"/>
<keyword evidence="3" id="KW-1185">Reference proteome</keyword>
<feature type="chain" id="PRO_5022833138" description="PEP-CTERM protein-sorting domain-containing protein" evidence="1">
    <location>
        <begin position="31"/>
        <end position="260"/>
    </location>
</feature>
<dbReference type="PROSITE" id="PS51318">
    <property type="entry name" value="TAT"/>
    <property type="match status" value="1"/>
</dbReference>
<accession>A0A5B9W2X2</accession>
<dbReference type="RefSeq" id="WP_148594487.1">
    <property type="nucleotide sequence ID" value="NZ_CP042997.1"/>
</dbReference>
<dbReference type="AlphaFoldDB" id="A0A5B9W2X2"/>
<dbReference type="KEGG" id="agv:OJF2_31250"/>
<evidence type="ECO:0008006" key="4">
    <source>
        <dbReference type="Google" id="ProtNLM"/>
    </source>
</evidence>
<evidence type="ECO:0000256" key="1">
    <source>
        <dbReference type="SAM" id="SignalP"/>
    </source>
</evidence>
<dbReference type="EMBL" id="CP042997">
    <property type="protein sequence ID" value="QEH34584.1"/>
    <property type="molecule type" value="Genomic_DNA"/>
</dbReference>
<reference evidence="2 3" key="1">
    <citation type="submission" date="2019-08" db="EMBL/GenBank/DDBJ databases">
        <title>Deep-cultivation of Planctomycetes and their phenomic and genomic characterization uncovers novel biology.</title>
        <authorList>
            <person name="Wiegand S."/>
            <person name="Jogler M."/>
            <person name="Boedeker C."/>
            <person name="Pinto D."/>
            <person name="Vollmers J."/>
            <person name="Rivas-Marin E."/>
            <person name="Kohn T."/>
            <person name="Peeters S.H."/>
            <person name="Heuer A."/>
            <person name="Rast P."/>
            <person name="Oberbeckmann S."/>
            <person name="Bunk B."/>
            <person name="Jeske O."/>
            <person name="Meyerdierks A."/>
            <person name="Storesund J.E."/>
            <person name="Kallscheuer N."/>
            <person name="Luecker S."/>
            <person name="Lage O.M."/>
            <person name="Pohl T."/>
            <person name="Merkel B.J."/>
            <person name="Hornburger P."/>
            <person name="Mueller R.-W."/>
            <person name="Bruemmer F."/>
            <person name="Labrenz M."/>
            <person name="Spormann A.M."/>
            <person name="Op den Camp H."/>
            <person name="Overmann J."/>
            <person name="Amann R."/>
            <person name="Jetten M.S.M."/>
            <person name="Mascher T."/>
            <person name="Medema M.H."/>
            <person name="Devos D.P."/>
            <person name="Kaster A.-K."/>
            <person name="Ovreas L."/>
            <person name="Rohde M."/>
            <person name="Galperin M.Y."/>
            <person name="Jogler C."/>
        </authorList>
    </citation>
    <scope>NUCLEOTIDE SEQUENCE [LARGE SCALE GENOMIC DNA]</scope>
    <source>
        <strain evidence="2 3">OJF2</strain>
    </source>
</reference>
<dbReference type="InterPro" id="IPR006311">
    <property type="entry name" value="TAT_signal"/>
</dbReference>
<keyword evidence="1" id="KW-0732">Signal</keyword>
<protein>
    <recommendedName>
        <fullName evidence="4">PEP-CTERM protein-sorting domain-containing protein</fullName>
    </recommendedName>
</protein>
<name>A0A5B9W2X2_9BACT</name>
<feature type="signal peptide" evidence="1">
    <location>
        <begin position="1"/>
        <end position="30"/>
    </location>
</feature>